<name>A0ABX3YN00_9ACTN</name>
<dbReference type="Proteomes" id="UP000194266">
    <property type="component" value="Unassembled WGS sequence"/>
</dbReference>
<evidence type="ECO:0000256" key="1">
    <source>
        <dbReference type="SAM" id="Phobius"/>
    </source>
</evidence>
<keyword evidence="1" id="KW-0812">Transmembrane</keyword>
<dbReference type="EMBL" id="MRYD01000048">
    <property type="protein sequence ID" value="OSZ60229.1"/>
    <property type="molecule type" value="Genomic_DNA"/>
</dbReference>
<feature type="transmembrane region" description="Helical" evidence="1">
    <location>
        <begin position="12"/>
        <end position="31"/>
    </location>
</feature>
<reference evidence="2 3" key="1">
    <citation type="submission" date="2016-12" db="EMBL/GenBank/DDBJ databases">
        <title>Genome Mining:The Detection of Biosynthetic Gene Clusters to Aid in the Expression of Curamycin A produced by Streptomyces sp. strain CZA14.</title>
        <authorList>
            <person name="Durrell K.A."/>
            <person name="Kirby B.M."/>
            <person name="Khan W."/>
            <person name="Mthethwa T."/>
            <person name="Le Roes-Hill M."/>
        </authorList>
    </citation>
    <scope>NUCLEOTIDE SEQUENCE [LARGE SCALE GENOMIC DNA]</scope>
    <source>
        <strain evidence="2 3">CZA14</strain>
    </source>
</reference>
<keyword evidence="1" id="KW-0472">Membrane</keyword>
<comment type="caution">
    <text evidence="2">The sequence shown here is derived from an EMBL/GenBank/DDBJ whole genome shotgun (WGS) entry which is preliminary data.</text>
</comment>
<sequence length="206" mass="21590">MCFVRASFSRLTLVLTFSVAVGVLGPLLGPVDGRVSQVVSDTLSAGWAYAAVAYAAGMTAASKRGAAVLGVASLWTCVTAYYVTKAAQGDYTKADLADPTGRTEYFAWGELVSMIGMWAVVACLLGPVCGTAGKISLTGPYRLLAQLPLPLVVVAETTMRLAHPAPLQEQLVVTMWQVTRIVATAVVIALCAKALWSRRASVSHVG</sequence>
<proteinExistence type="predicted"/>
<protein>
    <submittedName>
        <fullName evidence="2">Uncharacterized protein</fullName>
    </submittedName>
</protein>
<gene>
    <name evidence="2" type="ORF">OQI_11990</name>
</gene>
<evidence type="ECO:0000313" key="3">
    <source>
        <dbReference type="Proteomes" id="UP000194266"/>
    </source>
</evidence>
<evidence type="ECO:0000313" key="2">
    <source>
        <dbReference type="EMBL" id="OSZ60229.1"/>
    </source>
</evidence>
<accession>A0ABX3YN00</accession>
<organism evidence="2 3">
    <name type="scientific">Streptomyces pharetrae CZA14</name>
    <dbReference type="NCBI Taxonomy" id="1144883"/>
    <lineage>
        <taxon>Bacteria</taxon>
        <taxon>Bacillati</taxon>
        <taxon>Actinomycetota</taxon>
        <taxon>Actinomycetes</taxon>
        <taxon>Kitasatosporales</taxon>
        <taxon>Streptomycetaceae</taxon>
        <taxon>Streptomyces</taxon>
    </lineage>
</organism>
<keyword evidence="1" id="KW-1133">Transmembrane helix</keyword>
<feature type="transmembrane region" description="Helical" evidence="1">
    <location>
        <begin position="43"/>
        <end position="61"/>
    </location>
</feature>
<feature type="transmembrane region" description="Helical" evidence="1">
    <location>
        <begin position="105"/>
        <end position="129"/>
    </location>
</feature>
<feature type="transmembrane region" description="Helical" evidence="1">
    <location>
        <begin position="66"/>
        <end position="83"/>
    </location>
</feature>
<keyword evidence="3" id="KW-1185">Reference proteome</keyword>